<organism evidence="7 8">
    <name type="scientific">Clostridium cylindrosporum DSM 605</name>
    <dbReference type="NCBI Taxonomy" id="1121307"/>
    <lineage>
        <taxon>Bacteria</taxon>
        <taxon>Bacillati</taxon>
        <taxon>Bacillota</taxon>
        <taxon>Clostridia</taxon>
        <taxon>Eubacteriales</taxon>
        <taxon>Clostridiaceae</taxon>
        <taxon>Clostridium</taxon>
    </lineage>
</organism>
<evidence type="ECO:0000256" key="5">
    <source>
        <dbReference type="ARBA" id="ARBA00023136"/>
    </source>
</evidence>
<dbReference type="PANTHER" id="PTHR21716">
    <property type="entry name" value="TRANSMEMBRANE PROTEIN"/>
    <property type="match status" value="1"/>
</dbReference>
<dbReference type="Pfam" id="PF01594">
    <property type="entry name" value="AI-2E_transport"/>
    <property type="match status" value="1"/>
</dbReference>
<dbReference type="GO" id="GO:0055085">
    <property type="term" value="P:transmembrane transport"/>
    <property type="evidence" value="ECO:0007669"/>
    <property type="project" value="TreeGrafter"/>
</dbReference>
<feature type="transmembrane region" description="Helical" evidence="6">
    <location>
        <begin position="280"/>
        <end position="298"/>
    </location>
</feature>
<evidence type="ECO:0000256" key="3">
    <source>
        <dbReference type="ARBA" id="ARBA00022692"/>
    </source>
</evidence>
<evidence type="ECO:0000313" key="7">
    <source>
        <dbReference type="EMBL" id="KMT21764.1"/>
    </source>
</evidence>
<dbReference type="PATRIC" id="fig|1121307.3.peg.1385"/>
<comment type="caution">
    <text evidence="7">The sequence shown here is derived from an EMBL/GenBank/DDBJ whole genome shotgun (WGS) entry which is preliminary data.</text>
</comment>
<evidence type="ECO:0000256" key="1">
    <source>
        <dbReference type="ARBA" id="ARBA00004141"/>
    </source>
</evidence>
<dbReference type="RefSeq" id="WP_048570425.1">
    <property type="nucleotide sequence ID" value="NZ_LFVU01000026.1"/>
</dbReference>
<feature type="transmembrane region" description="Helical" evidence="6">
    <location>
        <begin position="67"/>
        <end position="86"/>
    </location>
</feature>
<dbReference type="InterPro" id="IPR014227">
    <property type="entry name" value="YtvI-like"/>
</dbReference>
<feature type="transmembrane region" description="Helical" evidence="6">
    <location>
        <begin position="244"/>
        <end position="273"/>
    </location>
</feature>
<keyword evidence="4 6" id="KW-1133">Transmembrane helix</keyword>
<comment type="subcellular location">
    <subcellularLocation>
        <location evidence="1">Membrane</location>
        <topology evidence="1">Multi-pass membrane protein</topology>
    </subcellularLocation>
</comment>
<feature type="transmembrane region" description="Helical" evidence="6">
    <location>
        <begin position="158"/>
        <end position="179"/>
    </location>
</feature>
<sequence length="349" mass="39400">MLDPLLISKIKKTAIFLIAYTVLFVGFFSTISYTLPFVLAFIIAYLTRPLTEFLKRKLKISSGLSSLITTTISFAIITLIITLLIMKVATESKELLASLPSININDITNYFMSSIDYLRHFYETLDPSIIKQAEAQVASIASSLVDIIGVLLDKLVRLAMSLPLIFMVILVTLLATFFISKDLPDIQKRLIRALSPSGQDRVKYFWSETNKMLFQYIKSYGIIIFITFILTLVGFRILDLKYAFMLSLLSAFFDILPILGIASIYIPLAIYYWIIGDHMISIVILILYGVVTIVRHIVEPKLVSSSLNLHPVAVLAAIFIGLKAYGFLGMVYLIFLMLFYNILKKVNVL</sequence>
<dbReference type="AlphaFoldDB" id="A0A0J8DBS5"/>
<evidence type="ECO:0000313" key="8">
    <source>
        <dbReference type="Proteomes" id="UP000036756"/>
    </source>
</evidence>
<accession>A0A0J8DBS5</accession>
<dbReference type="GO" id="GO:0016020">
    <property type="term" value="C:membrane"/>
    <property type="evidence" value="ECO:0007669"/>
    <property type="project" value="UniProtKB-SubCell"/>
</dbReference>
<dbReference type="PANTHER" id="PTHR21716:SF68">
    <property type="entry name" value="TRANSPORT PROTEIN YTVI-RELATED"/>
    <property type="match status" value="1"/>
</dbReference>
<dbReference type="Proteomes" id="UP000036756">
    <property type="component" value="Unassembled WGS sequence"/>
</dbReference>
<keyword evidence="5 6" id="KW-0472">Membrane</keyword>
<keyword evidence="3 6" id="KW-0812">Transmembrane</keyword>
<protein>
    <submittedName>
        <fullName evidence="7">Sporulation integral membrane protein YtvI</fullName>
    </submittedName>
</protein>
<proteinExistence type="inferred from homology"/>
<reference evidence="7 8" key="1">
    <citation type="submission" date="2015-06" db="EMBL/GenBank/DDBJ databases">
        <title>Draft genome sequence of the purine-degrading Clostridium cylindrosporum HC-1 (DSM 605).</title>
        <authorList>
            <person name="Poehlein A."/>
            <person name="Schiel-Bengelsdorf B."/>
            <person name="Bengelsdorf F."/>
            <person name="Daniel R."/>
            <person name="Duerre P."/>
        </authorList>
    </citation>
    <scope>NUCLEOTIDE SEQUENCE [LARGE SCALE GENOMIC DNA]</scope>
    <source>
        <strain evidence="7 8">DSM 605</strain>
    </source>
</reference>
<comment type="similarity">
    <text evidence="2">Belongs to the autoinducer-2 exporter (AI-2E) (TC 2.A.86) family.</text>
</comment>
<dbReference type="EMBL" id="LFVU01000026">
    <property type="protein sequence ID" value="KMT21764.1"/>
    <property type="molecule type" value="Genomic_DNA"/>
</dbReference>
<evidence type="ECO:0000256" key="4">
    <source>
        <dbReference type="ARBA" id="ARBA00022989"/>
    </source>
</evidence>
<gene>
    <name evidence="7" type="primary">ytvI</name>
    <name evidence="7" type="ORF">CLCY_3c00310</name>
</gene>
<feature type="transmembrane region" description="Helical" evidence="6">
    <location>
        <begin position="310"/>
        <end position="343"/>
    </location>
</feature>
<dbReference type="STRING" id="1121307.CLCY_3c00310"/>
<feature type="transmembrane region" description="Helical" evidence="6">
    <location>
        <begin position="220"/>
        <end position="238"/>
    </location>
</feature>
<dbReference type="InterPro" id="IPR002549">
    <property type="entry name" value="AI-2E-like"/>
</dbReference>
<evidence type="ECO:0000256" key="6">
    <source>
        <dbReference type="SAM" id="Phobius"/>
    </source>
</evidence>
<evidence type="ECO:0000256" key="2">
    <source>
        <dbReference type="ARBA" id="ARBA00009773"/>
    </source>
</evidence>
<keyword evidence="8" id="KW-1185">Reference proteome</keyword>
<name>A0A0J8DBS5_CLOCY</name>
<dbReference type="NCBIfam" id="TIGR02872">
    <property type="entry name" value="spore_ytvI"/>
    <property type="match status" value="1"/>
</dbReference>
<feature type="transmembrane region" description="Helical" evidence="6">
    <location>
        <begin position="15"/>
        <end position="46"/>
    </location>
</feature>